<evidence type="ECO:0000313" key="3">
    <source>
        <dbReference type="Proteomes" id="UP000824782"/>
    </source>
</evidence>
<proteinExistence type="predicted"/>
<keyword evidence="1" id="KW-1133">Transmembrane helix</keyword>
<evidence type="ECO:0008006" key="4">
    <source>
        <dbReference type="Google" id="ProtNLM"/>
    </source>
</evidence>
<keyword evidence="1" id="KW-0812">Transmembrane</keyword>
<evidence type="ECO:0000313" key="2">
    <source>
        <dbReference type="EMBL" id="KAG8561813.1"/>
    </source>
</evidence>
<dbReference type="EMBL" id="WNYA01000007">
    <property type="protein sequence ID" value="KAG8561813.1"/>
    <property type="molecule type" value="Genomic_DNA"/>
</dbReference>
<keyword evidence="1" id="KW-0472">Membrane</keyword>
<sequence length="167" mass="18421">MLPCWEGFYPTLSLEVPAFLQVVTGSPGVMQNTGSFCVLSPTLLIHCLTLPLAGFFQIAQAELQKTCSRSTEENLPTGCQQVCQCRPPPLLPPPPPPPPPPRLPAPIKIPQCCVEETWWHFLLIILAAVVLFIVVIMCYKAIKRKPLHKDENGTTRAAEYAMTLETA</sequence>
<reference evidence="2" key="1">
    <citation type="thesis" date="2020" institute="ProQuest LLC" country="789 East Eisenhower Parkway, Ann Arbor, MI, USA">
        <title>Comparative Genomics and Chromosome Evolution.</title>
        <authorList>
            <person name="Mudd A.B."/>
        </authorList>
    </citation>
    <scope>NUCLEOTIDE SEQUENCE</scope>
    <source>
        <strain evidence="2">237g6f4</strain>
        <tissue evidence="2">Blood</tissue>
    </source>
</reference>
<dbReference type="Proteomes" id="UP000824782">
    <property type="component" value="Unassembled WGS sequence"/>
</dbReference>
<dbReference type="AlphaFoldDB" id="A0AAV7AP23"/>
<dbReference type="InterPro" id="IPR029659">
    <property type="entry name" value="PRIMA1"/>
</dbReference>
<evidence type="ECO:0000256" key="1">
    <source>
        <dbReference type="SAM" id="Phobius"/>
    </source>
</evidence>
<accession>A0AAV7AP23</accession>
<comment type="caution">
    <text evidence="2">The sequence shown here is derived from an EMBL/GenBank/DDBJ whole genome shotgun (WGS) entry which is preliminary data.</text>
</comment>
<name>A0AAV7AP23_ENGPU</name>
<keyword evidence="3" id="KW-1185">Reference proteome</keyword>
<organism evidence="2 3">
    <name type="scientific">Engystomops pustulosus</name>
    <name type="common">Tungara frog</name>
    <name type="synonym">Physalaemus pustulosus</name>
    <dbReference type="NCBI Taxonomy" id="76066"/>
    <lineage>
        <taxon>Eukaryota</taxon>
        <taxon>Metazoa</taxon>
        <taxon>Chordata</taxon>
        <taxon>Craniata</taxon>
        <taxon>Vertebrata</taxon>
        <taxon>Euteleostomi</taxon>
        <taxon>Amphibia</taxon>
        <taxon>Batrachia</taxon>
        <taxon>Anura</taxon>
        <taxon>Neobatrachia</taxon>
        <taxon>Hyloidea</taxon>
        <taxon>Leptodactylidae</taxon>
        <taxon>Leiuperinae</taxon>
        <taxon>Engystomops</taxon>
    </lineage>
</organism>
<dbReference type="Pfam" id="PF16101">
    <property type="entry name" value="PRIMA1"/>
    <property type="match status" value="1"/>
</dbReference>
<protein>
    <recommendedName>
        <fullName evidence="4">Proline rich membrane anchor 1</fullName>
    </recommendedName>
</protein>
<gene>
    <name evidence="2" type="ORF">GDO81_015488</name>
</gene>
<feature type="transmembrane region" description="Helical" evidence="1">
    <location>
        <begin position="118"/>
        <end position="139"/>
    </location>
</feature>